<dbReference type="RefSeq" id="XP_009222791.1">
    <property type="nucleotide sequence ID" value="XM_009224527.1"/>
</dbReference>
<feature type="repeat" description="ANK" evidence="3">
    <location>
        <begin position="603"/>
        <end position="635"/>
    </location>
</feature>
<dbReference type="AlphaFoldDB" id="J3NZK8"/>
<dbReference type="HOGENOM" id="CLU_359820_0_0_1"/>
<accession>J3NZK8</accession>
<feature type="repeat" description="ANK" evidence="3">
    <location>
        <begin position="569"/>
        <end position="601"/>
    </location>
</feature>
<feature type="region of interest" description="Disordered" evidence="4">
    <location>
        <begin position="87"/>
        <end position="238"/>
    </location>
</feature>
<evidence type="ECO:0000256" key="4">
    <source>
        <dbReference type="SAM" id="MobiDB-lite"/>
    </source>
</evidence>
<evidence type="ECO:0000313" key="6">
    <source>
        <dbReference type="EnsemblFungi" id="EJT76791"/>
    </source>
</evidence>
<dbReference type="SUPFAM" id="SSF48403">
    <property type="entry name" value="Ankyrin repeat"/>
    <property type="match status" value="2"/>
</dbReference>
<keyword evidence="7" id="KW-1185">Reference proteome</keyword>
<feature type="repeat" description="ANK" evidence="3">
    <location>
        <begin position="458"/>
        <end position="490"/>
    </location>
</feature>
<dbReference type="SMART" id="SM00248">
    <property type="entry name" value="ANK"/>
    <property type="match status" value="9"/>
</dbReference>
<dbReference type="VEuPathDB" id="FungiDB:GGTG_06706"/>
<dbReference type="PANTHER" id="PTHR24198:SF165">
    <property type="entry name" value="ANKYRIN REPEAT-CONTAINING PROTEIN-RELATED"/>
    <property type="match status" value="1"/>
</dbReference>
<dbReference type="Pfam" id="PF00023">
    <property type="entry name" value="Ank"/>
    <property type="match status" value="1"/>
</dbReference>
<reference evidence="7" key="1">
    <citation type="submission" date="2010-07" db="EMBL/GenBank/DDBJ databases">
        <title>The genome sequence of Gaeumannomyces graminis var. tritici strain R3-111a-1.</title>
        <authorList>
            <consortium name="The Broad Institute Genome Sequencing Platform"/>
            <person name="Ma L.-J."/>
            <person name="Dead R."/>
            <person name="Young S."/>
            <person name="Zeng Q."/>
            <person name="Koehrsen M."/>
            <person name="Alvarado L."/>
            <person name="Berlin A."/>
            <person name="Chapman S.B."/>
            <person name="Chen Z."/>
            <person name="Freedman E."/>
            <person name="Gellesch M."/>
            <person name="Goldberg J."/>
            <person name="Griggs A."/>
            <person name="Gujja S."/>
            <person name="Heilman E.R."/>
            <person name="Heiman D."/>
            <person name="Hepburn T."/>
            <person name="Howarth C."/>
            <person name="Jen D."/>
            <person name="Larson L."/>
            <person name="Mehta T."/>
            <person name="Neiman D."/>
            <person name="Pearson M."/>
            <person name="Roberts A."/>
            <person name="Saif S."/>
            <person name="Shea T."/>
            <person name="Shenoy N."/>
            <person name="Sisk P."/>
            <person name="Stolte C."/>
            <person name="Sykes S."/>
            <person name="Walk T."/>
            <person name="White J."/>
            <person name="Yandava C."/>
            <person name="Haas B."/>
            <person name="Nusbaum C."/>
            <person name="Birren B."/>
        </authorList>
    </citation>
    <scope>NUCLEOTIDE SEQUENCE [LARGE SCALE GENOMIC DNA]</scope>
    <source>
        <strain evidence="7">R3-111a-1</strain>
    </source>
</reference>
<dbReference type="OrthoDB" id="194358at2759"/>
<sequence>MFLPHVPCRTRQYKSQFKKWRLEKNIKSQEMVPMINIREKRRILEHKATVFRLRKREVAPEKIDRYIRRYKSDLDVDAWLSADRETTPPDVEYGTPGRNITPERCSTPEEEYSTPKEYSTLAGCSAPRAARVSTPPPSPPPEPRSATWQTPMSPYTPQHGRTTLYGNQDPFSPKGGSPCSPKAPAYARPGPISSQYRTGSGNAQETLSPPRSPSSGESPDRFSDIRLPPLLAPHSTATETGTTFCSVAAARTSEPFPRQPLTSPFESDDTSARHVTRSYGLHVPANGDESQEARRQEGQIGVATALVDRADLDMLYEAVLSRDAGIRMLLGHGTEVEAVQPDSYTALHLAVQQNDIHTAGRLLSYGANVNAHCNSPDNEPTPLHLACIRGNLAMVRLLRHYGADPSIPGTLRQRYWTPLHRAIFQGNADVATELLIPSPDAPYNPRLRRVNTDRVDVNGETALHMAAGDGLEAVVRALVLAKAHLHPLDRQGLTPLDLAVQHQELACASLLLRSGADPNFSGWRATLPIHRVARLPPAPPDGLDDDAEDLDIVGLLASHGADLDARDDEGNTPLMIAVITNNVPLAQRLLRHGAERTSAHHPAGRSPLHLAIARRMPAMVNTLLRHRAPPAAADRQQGDATCPPGRHHPVRSFFDNYLAFESHAQDDDWPALARSVQMSERHILETVRVLCRHYPDFVRLRAAPGRQTVLHWAARQGHLSIVDHVLERIRTDPSLADVLEIADDDGRTAEEVAFLAHTAAYVAFGSWRIRYFSSLDSR</sequence>
<feature type="compositionally biased region" description="Polar residues" evidence="4">
    <location>
        <begin position="192"/>
        <end position="207"/>
    </location>
</feature>
<evidence type="ECO:0000256" key="3">
    <source>
        <dbReference type="PROSITE-ProRule" id="PRU00023"/>
    </source>
</evidence>
<dbReference type="EMBL" id="GL385397">
    <property type="protein sequence ID" value="EJT76791.1"/>
    <property type="molecule type" value="Genomic_DNA"/>
</dbReference>
<evidence type="ECO:0000313" key="5">
    <source>
        <dbReference type="EMBL" id="EJT76791.1"/>
    </source>
</evidence>
<feature type="repeat" description="ANK" evidence="3">
    <location>
        <begin position="491"/>
        <end position="523"/>
    </location>
</feature>
<dbReference type="EnsemblFungi" id="EJT76791">
    <property type="protein sequence ID" value="EJT76791"/>
    <property type="gene ID" value="GGTG_06706"/>
</dbReference>
<dbReference type="InterPro" id="IPR036770">
    <property type="entry name" value="Ankyrin_rpt-contain_sf"/>
</dbReference>
<feature type="repeat" description="ANK" evidence="3">
    <location>
        <begin position="378"/>
        <end position="410"/>
    </location>
</feature>
<dbReference type="PROSITE" id="PS50088">
    <property type="entry name" value="ANK_REPEAT"/>
    <property type="match status" value="6"/>
</dbReference>
<dbReference type="PROSITE" id="PS50297">
    <property type="entry name" value="ANK_REP_REGION"/>
    <property type="match status" value="5"/>
</dbReference>
<dbReference type="STRING" id="644352.J3NZK8"/>
<reference evidence="5" key="2">
    <citation type="submission" date="2010-07" db="EMBL/GenBank/DDBJ databases">
        <authorList>
            <consortium name="The Broad Institute Genome Sequencing Platform"/>
            <consortium name="Broad Institute Genome Sequencing Center for Infectious Disease"/>
            <person name="Ma L.-J."/>
            <person name="Dead R."/>
            <person name="Young S."/>
            <person name="Zeng Q."/>
            <person name="Koehrsen M."/>
            <person name="Alvarado L."/>
            <person name="Berlin A."/>
            <person name="Chapman S.B."/>
            <person name="Chen Z."/>
            <person name="Freedman E."/>
            <person name="Gellesch M."/>
            <person name="Goldberg J."/>
            <person name="Griggs A."/>
            <person name="Gujja S."/>
            <person name="Heilman E.R."/>
            <person name="Heiman D."/>
            <person name="Hepburn T."/>
            <person name="Howarth C."/>
            <person name="Jen D."/>
            <person name="Larson L."/>
            <person name="Mehta T."/>
            <person name="Neiman D."/>
            <person name="Pearson M."/>
            <person name="Roberts A."/>
            <person name="Saif S."/>
            <person name="Shea T."/>
            <person name="Shenoy N."/>
            <person name="Sisk P."/>
            <person name="Stolte C."/>
            <person name="Sykes S."/>
            <person name="Walk T."/>
            <person name="White J."/>
            <person name="Yandava C."/>
            <person name="Haas B."/>
            <person name="Nusbaum C."/>
            <person name="Birren B."/>
        </authorList>
    </citation>
    <scope>NUCLEOTIDE SEQUENCE</scope>
    <source>
        <strain evidence="5">R3-111a-1</strain>
    </source>
</reference>
<dbReference type="Pfam" id="PF12796">
    <property type="entry name" value="Ank_2"/>
    <property type="match status" value="3"/>
</dbReference>
<name>J3NZK8_GAET3</name>
<reference evidence="6" key="5">
    <citation type="submission" date="2018-04" db="UniProtKB">
        <authorList>
            <consortium name="EnsemblFungi"/>
        </authorList>
    </citation>
    <scope>IDENTIFICATION</scope>
    <source>
        <strain evidence="6">R3-111a-1</strain>
    </source>
</reference>
<dbReference type="Gene3D" id="1.25.40.20">
    <property type="entry name" value="Ankyrin repeat-containing domain"/>
    <property type="match status" value="3"/>
</dbReference>
<feature type="compositionally biased region" description="Polar residues" evidence="4">
    <location>
        <begin position="147"/>
        <end position="170"/>
    </location>
</feature>
<keyword evidence="2 3" id="KW-0040">ANK repeat</keyword>
<dbReference type="GeneID" id="20347164"/>
<proteinExistence type="predicted"/>
<keyword evidence="1" id="KW-0677">Repeat</keyword>
<dbReference type="InterPro" id="IPR002110">
    <property type="entry name" value="Ankyrin_rpt"/>
</dbReference>
<protein>
    <submittedName>
        <fullName evidence="5 6">Uncharacterized protein</fullName>
    </submittedName>
</protein>
<evidence type="ECO:0000256" key="1">
    <source>
        <dbReference type="ARBA" id="ARBA00022737"/>
    </source>
</evidence>
<feature type="repeat" description="ANK" evidence="3">
    <location>
        <begin position="342"/>
        <end position="374"/>
    </location>
</feature>
<reference evidence="6" key="4">
    <citation type="journal article" date="2015" name="G3 (Bethesda)">
        <title>Genome sequences of three phytopathogenic species of the Magnaporthaceae family of fungi.</title>
        <authorList>
            <person name="Okagaki L.H."/>
            <person name="Nunes C.C."/>
            <person name="Sailsbery J."/>
            <person name="Clay B."/>
            <person name="Brown D."/>
            <person name="John T."/>
            <person name="Oh Y."/>
            <person name="Young N."/>
            <person name="Fitzgerald M."/>
            <person name="Haas B.J."/>
            <person name="Zeng Q."/>
            <person name="Young S."/>
            <person name="Adiconis X."/>
            <person name="Fan L."/>
            <person name="Levin J.Z."/>
            <person name="Mitchell T.K."/>
            <person name="Okubara P.A."/>
            <person name="Farman M.L."/>
            <person name="Kohn L.M."/>
            <person name="Birren B."/>
            <person name="Ma L.-J."/>
            <person name="Dean R.A."/>
        </authorList>
    </citation>
    <scope>NUCLEOTIDE SEQUENCE</scope>
    <source>
        <strain evidence="6">R3-111a-1</strain>
    </source>
</reference>
<dbReference type="PANTHER" id="PTHR24198">
    <property type="entry name" value="ANKYRIN REPEAT AND PROTEIN KINASE DOMAIN-CONTAINING PROTEIN"/>
    <property type="match status" value="1"/>
</dbReference>
<dbReference type="eggNOG" id="KOG4177">
    <property type="taxonomic scope" value="Eukaryota"/>
</dbReference>
<dbReference type="PRINTS" id="PR01415">
    <property type="entry name" value="ANKYRIN"/>
</dbReference>
<reference evidence="5" key="3">
    <citation type="submission" date="2010-09" db="EMBL/GenBank/DDBJ databases">
        <title>Annotation of Gaeumannomyces graminis var. tritici R3-111a-1.</title>
        <authorList>
            <consortium name="The Broad Institute Genome Sequencing Platform"/>
            <person name="Ma L.-J."/>
            <person name="Dead R."/>
            <person name="Young S.K."/>
            <person name="Zeng Q."/>
            <person name="Gargeya S."/>
            <person name="Fitzgerald M."/>
            <person name="Haas B."/>
            <person name="Abouelleil A."/>
            <person name="Alvarado L."/>
            <person name="Arachchi H.M."/>
            <person name="Berlin A."/>
            <person name="Brown A."/>
            <person name="Chapman S.B."/>
            <person name="Chen Z."/>
            <person name="Dunbar C."/>
            <person name="Freedman E."/>
            <person name="Gearin G."/>
            <person name="Gellesch M."/>
            <person name="Goldberg J."/>
            <person name="Griggs A."/>
            <person name="Gujja S."/>
            <person name="Heiman D."/>
            <person name="Howarth C."/>
            <person name="Larson L."/>
            <person name="Lui A."/>
            <person name="MacDonald P.J.P."/>
            <person name="Mehta T."/>
            <person name="Montmayeur A."/>
            <person name="Murphy C."/>
            <person name="Neiman D."/>
            <person name="Pearson M."/>
            <person name="Priest M."/>
            <person name="Roberts A."/>
            <person name="Saif S."/>
            <person name="Shea T."/>
            <person name="Shenoy N."/>
            <person name="Sisk P."/>
            <person name="Stolte C."/>
            <person name="Sykes S."/>
            <person name="Yandava C."/>
            <person name="Wortman J."/>
            <person name="Nusbaum C."/>
            <person name="Birren B."/>
        </authorList>
    </citation>
    <scope>NUCLEOTIDE SEQUENCE</scope>
    <source>
        <strain evidence="5">R3-111a-1</strain>
    </source>
</reference>
<organism evidence="5">
    <name type="scientific">Gaeumannomyces tritici (strain R3-111a-1)</name>
    <name type="common">Wheat and barley take-all root rot fungus</name>
    <name type="synonym">Gaeumannomyces graminis var. tritici</name>
    <dbReference type="NCBI Taxonomy" id="644352"/>
    <lineage>
        <taxon>Eukaryota</taxon>
        <taxon>Fungi</taxon>
        <taxon>Dikarya</taxon>
        <taxon>Ascomycota</taxon>
        <taxon>Pezizomycotina</taxon>
        <taxon>Sordariomycetes</taxon>
        <taxon>Sordariomycetidae</taxon>
        <taxon>Magnaporthales</taxon>
        <taxon>Magnaporthaceae</taxon>
        <taxon>Gaeumannomyces</taxon>
    </lineage>
</organism>
<gene>
    <name evidence="6" type="primary">20347164</name>
    <name evidence="5" type="ORF">GGTG_06706</name>
</gene>
<evidence type="ECO:0000313" key="7">
    <source>
        <dbReference type="Proteomes" id="UP000006039"/>
    </source>
</evidence>
<evidence type="ECO:0000256" key="2">
    <source>
        <dbReference type="ARBA" id="ARBA00023043"/>
    </source>
</evidence>
<feature type="compositionally biased region" description="Pro residues" evidence="4">
    <location>
        <begin position="134"/>
        <end position="143"/>
    </location>
</feature>
<dbReference type="Proteomes" id="UP000006039">
    <property type="component" value="Unassembled WGS sequence"/>
</dbReference>